<keyword evidence="3" id="KW-1185">Reference proteome</keyword>
<evidence type="ECO:0000313" key="3">
    <source>
        <dbReference type="Proteomes" id="UP000789390"/>
    </source>
</evidence>
<organism evidence="2 3">
    <name type="scientific">Daphnia galeata</name>
    <dbReference type="NCBI Taxonomy" id="27404"/>
    <lineage>
        <taxon>Eukaryota</taxon>
        <taxon>Metazoa</taxon>
        <taxon>Ecdysozoa</taxon>
        <taxon>Arthropoda</taxon>
        <taxon>Crustacea</taxon>
        <taxon>Branchiopoda</taxon>
        <taxon>Diplostraca</taxon>
        <taxon>Cladocera</taxon>
        <taxon>Anomopoda</taxon>
        <taxon>Daphniidae</taxon>
        <taxon>Daphnia</taxon>
    </lineage>
</organism>
<feature type="transmembrane region" description="Helical" evidence="1">
    <location>
        <begin position="151"/>
        <end position="172"/>
    </location>
</feature>
<evidence type="ECO:0000256" key="1">
    <source>
        <dbReference type="SAM" id="Phobius"/>
    </source>
</evidence>
<sequence length="317" mass="35261">MDDQGGSIQIVVTPNCPADSLLVLGGLASQENINAQFNAESLPCFLEQPTTTAAASADCSRSIISNASSCNISYQQRQRRAQWRGIGSTCMWNAFRASFFGLLLLVSGCIVVLVGFYSEFPSIEIAVNFNQTVSLVDPESQKRRVKSSYSYIGPVLIGIGVFVLIGVCVATMEMRDMTAKVFPLTKRPYKKSSKLTSEALGTMFQTPTQRIMKEMSAKDKRPERQTSFRTVATQTFRSRLWPWSRLRSSSDRFVFHGRIILRSCQQLSTPKSQQSVILPKSSVSKRGRRSRQRRLLLIRSMAADSLSVSCPQLDTVS</sequence>
<feature type="transmembrane region" description="Helical" evidence="1">
    <location>
        <begin position="94"/>
        <end position="117"/>
    </location>
</feature>
<gene>
    <name evidence="2" type="ORF">DGAL_LOCUS12007</name>
</gene>
<accession>A0A8J2S394</accession>
<evidence type="ECO:0000313" key="2">
    <source>
        <dbReference type="EMBL" id="CAH0108611.1"/>
    </source>
</evidence>
<dbReference type="AlphaFoldDB" id="A0A8J2S394"/>
<dbReference type="Proteomes" id="UP000789390">
    <property type="component" value="Unassembled WGS sequence"/>
</dbReference>
<dbReference type="OrthoDB" id="9994280at2759"/>
<keyword evidence="1" id="KW-1133">Transmembrane helix</keyword>
<protein>
    <submittedName>
        <fullName evidence="2">Uncharacterized protein</fullName>
    </submittedName>
</protein>
<keyword evidence="1" id="KW-0472">Membrane</keyword>
<proteinExistence type="predicted"/>
<reference evidence="2" key="1">
    <citation type="submission" date="2021-11" db="EMBL/GenBank/DDBJ databases">
        <authorList>
            <person name="Schell T."/>
        </authorList>
    </citation>
    <scope>NUCLEOTIDE SEQUENCE</scope>
    <source>
        <strain evidence="2">M5</strain>
    </source>
</reference>
<name>A0A8J2S394_9CRUS</name>
<dbReference type="EMBL" id="CAKKLH010000286">
    <property type="protein sequence ID" value="CAH0108611.1"/>
    <property type="molecule type" value="Genomic_DNA"/>
</dbReference>
<keyword evidence="1" id="KW-0812">Transmembrane</keyword>
<comment type="caution">
    <text evidence="2">The sequence shown here is derived from an EMBL/GenBank/DDBJ whole genome shotgun (WGS) entry which is preliminary data.</text>
</comment>